<name>A0AB35T1B1_RUBRA</name>
<accession>A0AB35T1B1</accession>
<dbReference type="EMBL" id="JAWXXX010000001">
    <property type="protein sequence ID" value="MDX5893634.1"/>
    <property type="molecule type" value="Genomic_DNA"/>
</dbReference>
<evidence type="ECO:0000313" key="1">
    <source>
        <dbReference type="EMBL" id="MDX5893634.1"/>
    </source>
</evidence>
<comment type="caution">
    <text evidence="1">The sequence shown here is derived from an EMBL/GenBank/DDBJ whole genome shotgun (WGS) entry which is preliminary data.</text>
</comment>
<dbReference type="Proteomes" id="UP001281130">
    <property type="component" value="Unassembled WGS sequence"/>
</dbReference>
<gene>
    <name evidence="1" type="ORF">SIL72_06270</name>
</gene>
<dbReference type="AlphaFoldDB" id="A0AB35T1B1"/>
<organism evidence="1 2">
    <name type="scientific">Rubrobacter radiotolerans</name>
    <name type="common">Arthrobacter radiotolerans</name>
    <dbReference type="NCBI Taxonomy" id="42256"/>
    <lineage>
        <taxon>Bacteria</taxon>
        <taxon>Bacillati</taxon>
        <taxon>Actinomycetota</taxon>
        <taxon>Rubrobacteria</taxon>
        <taxon>Rubrobacterales</taxon>
        <taxon>Rubrobacteraceae</taxon>
        <taxon>Rubrobacter</taxon>
    </lineage>
</organism>
<sequence length="119" mass="12939">MSSVAQQALERMDAMLAQKNEAGQMILYNRVAGFAVTGNEDGAKNCISDLAAAVELGFAVPPLAFTYWNMGPGPGPDYSGTEHGHEWSATTARTCAHNLHHFARTLRERPIPPEGAQWR</sequence>
<evidence type="ECO:0000313" key="2">
    <source>
        <dbReference type="Proteomes" id="UP001281130"/>
    </source>
</evidence>
<reference evidence="1" key="1">
    <citation type="submission" date="2023-11" db="EMBL/GenBank/DDBJ databases">
        <title>MicrobeMod: A computational toolkit for identifying prokaryotic methylation and restriction-modification with nanopore sequencing.</title>
        <authorList>
            <person name="Crits-Christoph A."/>
            <person name="Kang S.C."/>
            <person name="Lee H."/>
            <person name="Ostrov N."/>
        </authorList>
    </citation>
    <scope>NUCLEOTIDE SEQUENCE</scope>
    <source>
        <strain evidence="1">ATCC 51242</strain>
    </source>
</reference>
<proteinExistence type="predicted"/>
<protein>
    <submittedName>
        <fullName evidence="1">Uncharacterized protein</fullName>
    </submittedName>
</protein>